<evidence type="ECO:0000313" key="3">
    <source>
        <dbReference type="Proteomes" id="UP000722485"/>
    </source>
</evidence>
<feature type="compositionally biased region" description="Basic and acidic residues" evidence="1">
    <location>
        <begin position="28"/>
        <end position="39"/>
    </location>
</feature>
<reference evidence="2" key="1">
    <citation type="submission" date="2020-03" db="EMBL/GenBank/DDBJ databases">
        <title>Draft Genome Sequence of Cylindrodendrum hubeiense.</title>
        <authorList>
            <person name="Buettner E."/>
            <person name="Kellner H."/>
        </authorList>
    </citation>
    <scope>NUCLEOTIDE SEQUENCE</scope>
    <source>
        <strain evidence="2">IHI 201604</strain>
    </source>
</reference>
<dbReference type="OrthoDB" id="5028020at2759"/>
<keyword evidence="3" id="KW-1185">Reference proteome</keyword>
<sequence length="541" mass="60915">MEEGTSAANDAGISKPPCEPTHSIPVRVDQESHPRHFDPGHAGTPGEEAQNGTAVANDVLTSERPCEDGTNLPAPLPASCAPARGHQDDQNQYIEPSHAETPNAEVQNEKAAVNPSKKPKRVQQTTAKKPPRSPKNELLDPKKFQEEMVMWCLDNWRARACVVYENDQLDGTSLWSPTFGQEGPGEGISIFDGFSRTWFVPIDDRSPLPLSKRDIVENLQKRQNDLMALSSGDGSAVFFGKVRLFMEQEVRTMCQSEWDGNKNKPNLPSMDWTDAKSKLTLPLMLRMAAKTRLIDGRALLPGYYRMNVVELTTEGKLIVRNVCIPPDVDMEGVRLRLNTWFPVDDEQTQEVFKAVRKKLNIALQHGNDVGKNMAQGCLRDLKKSQYSPEREGAAWVFKLHVRENYTVPPGKGPGRLSSWTELKDEDSYRALKEGVRAGKHPVAIRSWKVQLRRMWPRVDELEYYLLPAMLGEPELTSEQLVVLDSLLAEQTDEAREQGRQMARVLSWLDKPTYHLEFAERDDCHDLGKEGLDGEPSDVEEE</sequence>
<comment type="caution">
    <text evidence="2">The sequence shown here is derived from an EMBL/GenBank/DDBJ whole genome shotgun (WGS) entry which is preliminary data.</text>
</comment>
<dbReference type="AlphaFoldDB" id="A0A9P5LHW7"/>
<evidence type="ECO:0000256" key="1">
    <source>
        <dbReference type="SAM" id="MobiDB-lite"/>
    </source>
</evidence>
<accession>A0A9P5LHW7</accession>
<gene>
    <name evidence="2" type="ORF">G7Z17_g4887</name>
</gene>
<feature type="region of interest" description="Disordered" evidence="1">
    <location>
        <begin position="1"/>
        <end position="141"/>
    </location>
</feature>
<organism evidence="2 3">
    <name type="scientific">Cylindrodendrum hubeiense</name>
    <dbReference type="NCBI Taxonomy" id="595255"/>
    <lineage>
        <taxon>Eukaryota</taxon>
        <taxon>Fungi</taxon>
        <taxon>Dikarya</taxon>
        <taxon>Ascomycota</taxon>
        <taxon>Pezizomycotina</taxon>
        <taxon>Sordariomycetes</taxon>
        <taxon>Hypocreomycetidae</taxon>
        <taxon>Hypocreales</taxon>
        <taxon>Nectriaceae</taxon>
        <taxon>Cylindrodendrum</taxon>
    </lineage>
</organism>
<dbReference type="EMBL" id="JAANBB010000074">
    <property type="protein sequence ID" value="KAF7551638.1"/>
    <property type="molecule type" value="Genomic_DNA"/>
</dbReference>
<name>A0A9P5LHW7_9HYPO</name>
<protein>
    <submittedName>
        <fullName evidence="2">Uncharacterized protein</fullName>
    </submittedName>
</protein>
<evidence type="ECO:0000313" key="2">
    <source>
        <dbReference type="EMBL" id="KAF7551638.1"/>
    </source>
</evidence>
<proteinExistence type="predicted"/>
<dbReference type="Proteomes" id="UP000722485">
    <property type="component" value="Unassembled WGS sequence"/>
</dbReference>